<dbReference type="Gene3D" id="1.20.58.60">
    <property type="match status" value="1"/>
</dbReference>
<accession>A0A4W5QBZ4</accession>
<evidence type="ECO:0000313" key="2">
    <source>
        <dbReference type="Proteomes" id="UP000314982"/>
    </source>
</evidence>
<reference evidence="1" key="2">
    <citation type="submission" date="2025-08" db="UniProtKB">
        <authorList>
            <consortium name="Ensembl"/>
        </authorList>
    </citation>
    <scope>IDENTIFICATION</scope>
</reference>
<name>A0A4W5QBZ4_9TELE</name>
<protein>
    <submittedName>
        <fullName evidence="1">Uncharacterized protein</fullName>
    </submittedName>
</protein>
<dbReference type="STRING" id="62062.ENSHHUP00000069969"/>
<evidence type="ECO:0000313" key="1">
    <source>
        <dbReference type="Ensembl" id="ENSHHUP00000069969.1"/>
    </source>
</evidence>
<organism evidence="1 2">
    <name type="scientific">Hucho hucho</name>
    <name type="common">huchen</name>
    <dbReference type="NCBI Taxonomy" id="62062"/>
    <lineage>
        <taxon>Eukaryota</taxon>
        <taxon>Metazoa</taxon>
        <taxon>Chordata</taxon>
        <taxon>Craniata</taxon>
        <taxon>Vertebrata</taxon>
        <taxon>Euteleostomi</taxon>
        <taxon>Actinopterygii</taxon>
        <taxon>Neopterygii</taxon>
        <taxon>Teleostei</taxon>
        <taxon>Protacanthopterygii</taxon>
        <taxon>Salmoniformes</taxon>
        <taxon>Salmonidae</taxon>
        <taxon>Salmoninae</taxon>
        <taxon>Hucho</taxon>
    </lineage>
</organism>
<sequence>MGGHLSGLLERYQQYQDEAVSLHTWLSTQEQNQSIAGPSGETDTQTLQNTLRAVQLLQDELAERSVQLEKVRRSGRELANTQESPTLRAAEIISTAGTLAHNYVYCSAVHNLLYYYIFHTLPHIN</sequence>
<reference evidence="2" key="1">
    <citation type="submission" date="2018-06" db="EMBL/GenBank/DDBJ databases">
        <title>Genome assembly of Danube salmon.</title>
        <authorList>
            <person name="Macqueen D.J."/>
            <person name="Gundappa M.K."/>
        </authorList>
    </citation>
    <scope>NUCLEOTIDE SEQUENCE [LARGE SCALE GENOMIC DNA]</scope>
</reference>
<dbReference type="SUPFAM" id="SSF46966">
    <property type="entry name" value="Spectrin repeat"/>
    <property type="match status" value="1"/>
</dbReference>
<dbReference type="Proteomes" id="UP000314982">
    <property type="component" value="Unassembled WGS sequence"/>
</dbReference>
<proteinExistence type="predicted"/>
<dbReference type="AlphaFoldDB" id="A0A4W5QBZ4"/>
<reference evidence="1" key="3">
    <citation type="submission" date="2025-09" db="UniProtKB">
        <authorList>
            <consortium name="Ensembl"/>
        </authorList>
    </citation>
    <scope>IDENTIFICATION</scope>
</reference>
<keyword evidence="2" id="KW-1185">Reference proteome</keyword>
<dbReference type="Ensembl" id="ENSHHUT00000072300.1">
    <property type="protein sequence ID" value="ENSHHUP00000069969.1"/>
    <property type="gene ID" value="ENSHHUG00000041158.1"/>
</dbReference>